<dbReference type="AlphaFoldDB" id="A0A1B0CSJ4"/>
<dbReference type="InterPro" id="IPR050502">
    <property type="entry name" value="Euk_RNA-bind_prot"/>
</dbReference>
<dbReference type="InterPro" id="IPR035979">
    <property type="entry name" value="RBD_domain_sf"/>
</dbReference>
<dbReference type="PROSITE" id="PS50102">
    <property type="entry name" value="RRM"/>
    <property type="match status" value="1"/>
</dbReference>
<dbReference type="EMBL" id="GITU01008710">
    <property type="protein sequence ID" value="MBC1177413.1"/>
    <property type="molecule type" value="Transcribed_RNA"/>
</dbReference>
<dbReference type="CDD" id="cd12343">
    <property type="entry name" value="RRM1_2_CoAA_like"/>
    <property type="match status" value="1"/>
</dbReference>
<dbReference type="SMART" id="SM00360">
    <property type="entry name" value="RRM"/>
    <property type="match status" value="1"/>
</dbReference>
<evidence type="ECO:0000259" key="4">
    <source>
        <dbReference type="PROSITE" id="PS50102"/>
    </source>
</evidence>
<feature type="compositionally biased region" description="Low complexity" evidence="3">
    <location>
        <begin position="94"/>
        <end position="103"/>
    </location>
</feature>
<feature type="compositionally biased region" description="Gly residues" evidence="3">
    <location>
        <begin position="314"/>
        <end position="333"/>
    </location>
</feature>
<feature type="region of interest" description="Disordered" evidence="3">
    <location>
        <begin position="78"/>
        <end position="193"/>
    </location>
</feature>
<dbReference type="EMBL" id="AJWK01026148">
    <property type="status" value="NOT_ANNOTATED_CDS"/>
    <property type="molecule type" value="Genomic_DNA"/>
</dbReference>
<dbReference type="InterPro" id="IPR012677">
    <property type="entry name" value="Nucleotide-bd_a/b_plait_sf"/>
</dbReference>
<dbReference type="PANTHER" id="PTHR48025">
    <property type="entry name" value="OS02G0815200 PROTEIN"/>
    <property type="match status" value="1"/>
</dbReference>
<dbReference type="GO" id="GO:0003729">
    <property type="term" value="F:mRNA binding"/>
    <property type="evidence" value="ECO:0007669"/>
    <property type="project" value="TreeGrafter"/>
</dbReference>
<reference evidence="7" key="1">
    <citation type="submission" date="2012-05" db="EMBL/GenBank/DDBJ databases">
        <title>Whole Genome Assembly of Lutzomyia longipalpis.</title>
        <authorList>
            <person name="Richards S."/>
            <person name="Qu C."/>
            <person name="Dillon R."/>
            <person name="Worley K."/>
            <person name="Scherer S."/>
            <person name="Batterton M."/>
            <person name="Taylor A."/>
            <person name="Hawes A."/>
            <person name="Hernandez B."/>
            <person name="Kovar C."/>
            <person name="Mandapat C."/>
            <person name="Pham C."/>
            <person name="Qu C."/>
            <person name="Jing C."/>
            <person name="Bess C."/>
            <person name="Bandaranaike D."/>
            <person name="Ngo D."/>
            <person name="Ongeri F."/>
            <person name="Arias F."/>
            <person name="Lara F."/>
            <person name="Weissenberger G."/>
            <person name="Kamau G."/>
            <person name="Han H."/>
            <person name="Shen H."/>
            <person name="Dinh H."/>
            <person name="Khalil I."/>
            <person name="Jones J."/>
            <person name="Shafer J."/>
            <person name="Jayaseelan J."/>
            <person name="Quiroz J."/>
            <person name="Blankenburg K."/>
            <person name="Nguyen L."/>
            <person name="Jackson L."/>
            <person name="Francisco L."/>
            <person name="Tang L.-Y."/>
            <person name="Pu L.-L."/>
            <person name="Perales L."/>
            <person name="Lorensuhewa L."/>
            <person name="Munidasa M."/>
            <person name="Coyle M."/>
            <person name="Taylor M."/>
            <person name="Puazo M."/>
            <person name="Firestine M."/>
            <person name="Scheel M."/>
            <person name="Javaid M."/>
            <person name="Wang M."/>
            <person name="Li M."/>
            <person name="Tabassum N."/>
            <person name="Saada N."/>
            <person name="Osuji N."/>
            <person name="Aqrawi P."/>
            <person name="Fu Q."/>
            <person name="Thornton R."/>
            <person name="Raj R."/>
            <person name="Goodspeed R."/>
            <person name="Mata R."/>
            <person name="Najjar R."/>
            <person name="Gubbala S."/>
            <person name="Lee S."/>
            <person name="Denson S."/>
            <person name="Patil S."/>
            <person name="Macmil S."/>
            <person name="Qi S."/>
            <person name="Matskevitch T."/>
            <person name="Palculict T."/>
            <person name="Mathew T."/>
            <person name="Vee V."/>
            <person name="Velamala V."/>
            <person name="Korchina V."/>
            <person name="Cai W."/>
            <person name="Liu W."/>
            <person name="Dai W."/>
            <person name="Zou X."/>
            <person name="Zhu Y."/>
            <person name="Zhang Y."/>
            <person name="Wu Y.-Q."/>
            <person name="Xin Y."/>
            <person name="Nazarath L."/>
            <person name="Kovar C."/>
            <person name="Han Y."/>
            <person name="Muzny D."/>
            <person name="Gibbs R."/>
        </authorList>
    </citation>
    <scope>NUCLEOTIDE SEQUENCE [LARGE SCALE GENOMIC DNA]</scope>
    <source>
        <strain evidence="7">Jacobina</strain>
    </source>
</reference>
<feature type="region of interest" description="Disordered" evidence="3">
    <location>
        <begin position="314"/>
        <end position="384"/>
    </location>
</feature>
<dbReference type="EnsemblMetazoa" id="LLOJ007843-RA">
    <property type="protein sequence ID" value="LLOJ007843-PA"/>
    <property type="gene ID" value="LLOJ007843"/>
</dbReference>
<dbReference type="VEuPathDB" id="VectorBase:LLONM1_007699"/>
<dbReference type="GO" id="GO:0005634">
    <property type="term" value="C:nucleus"/>
    <property type="evidence" value="ECO:0007669"/>
    <property type="project" value="TreeGrafter"/>
</dbReference>
<feature type="compositionally biased region" description="Gly residues" evidence="3">
    <location>
        <begin position="104"/>
        <end position="138"/>
    </location>
</feature>
<feature type="compositionally biased region" description="Gly residues" evidence="3">
    <location>
        <begin position="80"/>
        <end position="93"/>
    </location>
</feature>
<feature type="domain" description="RRM" evidence="4">
    <location>
        <begin position="5"/>
        <end position="75"/>
    </location>
</feature>
<dbReference type="PANTHER" id="PTHR48025:SF1">
    <property type="entry name" value="RRM DOMAIN-CONTAINING PROTEIN"/>
    <property type="match status" value="1"/>
</dbReference>
<reference evidence="5" key="2">
    <citation type="journal article" date="2020" name="BMC">
        <title>Leishmania infection induces a limited differential gene expression in the sand fly midgut.</title>
        <authorList>
            <person name="Coutinho-Abreu I.V."/>
            <person name="Serafim T.D."/>
            <person name="Meneses C."/>
            <person name="Kamhawi S."/>
            <person name="Oliveira F."/>
            <person name="Valenzuela J.G."/>
        </authorList>
    </citation>
    <scope>NUCLEOTIDE SEQUENCE</scope>
    <source>
        <strain evidence="5">Jacobina</strain>
        <tissue evidence="5">Midgut</tissue>
    </source>
</reference>
<evidence type="ECO:0000313" key="5">
    <source>
        <dbReference type="EMBL" id="MBC1177413.1"/>
    </source>
</evidence>
<evidence type="ECO:0000256" key="3">
    <source>
        <dbReference type="SAM" id="MobiDB-lite"/>
    </source>
</evidence>
<dbReference type="Pfam" id="PF00076">
    <property type="entry name" value="RRM_1"/>
    <property type="match status" value="1"/>
</dbReference>
<keyword evidence="1 2" id="KW-0694">RNA-binding</keyword>
<feature type="compositionally biased region" description="Gly residues" evidence="3">
    <location>
        <begin position="343"/>
        <end position="376"/>
    </location>
</feature>
<accession>A0A1B0CSJ4</accession>
<keyword evidence="7" id="KW-1185">Reference proteome</keyword>
<dbReference type="SUPFAM" id="SSF54928">
    <property type="entry name" value="RNA-binding domain, RBD"/>
    <property type="match status" value="1"/>
</dbReference>
<protein>
    <submittedName>
        <fullName evidence="5">Putative splicing factor splicing factor</fullName>
    </submittedName>
</protein>
<name>A0A1B0CSJ4_LUTLO</name>
<dbReference type="InterPro" id="IPR000504">
    <property type="entry name" value="RRM_dom"/>
</dbReference>
<reference evidence="6" key="3">
    <citation type="submission" date="2020-05" db="UniProtKB">
        <authorList>
            <consortium name="EnsemblMetazoa"/>
        </authorList>
    </citation>
    <scope>IDENTIFICATION</scope>
    <source>
        <strain evidence="6">Jacobina</strain>
    </source>
</reference>
<sequence>MQPRTKVFVGSVPQGTKPEDLRRLFEKFGVVTECDIMNRCGFVHMQTQEMADNAIAALNNTSFRGTTISVERGRMKERGAGGVKKGPGGGGGMMNQRGPMGNRGPMGGNMGGGPGGPRGPMGGMRGPPGPGMNKGGPNRGNNMRGPMGGGNMGGGGGGGNQGGPMRRDRGANGRPNPYQRDRPDFPAMRGKPGMRNMDQFGFDDMMPPMDMNRGGGMMDRGTIMDLLSKAQSLHAFSNKGMMDRGGPMGGGNSDRFDDDGFGFSNEDRRGFALPERQMFNQDGYDDRRGGLFDDMRRGGPPPMRGGDFGGAGDFMGRNSGGGGGGGGMGGGGEMFSRRAPPMRGGGPGGRGGGGGFDMDGGYGQGFPPLGGSGMGNRNGPPRRW</sequence>
<dbReference type="Proteomes" id="UP000092461">
    <property type="component" value="Unassembled WGS sequence"/>
</dbReference>
<evidence type="ECO:0000313" key="6">
    <source>
        <dbReference type="EnsemblMetazoa" id="LLOJ007843-PA"/>
    </source>
</evidence>
<proteinExistence type="predicted"/>
<feature type="compositionally biased region" description="Gly residues" evidence="3">
    <location>
        <begin position="146"/>
        <end position="162"/>
    </location>
</feature>
<evidence type="ECO:0000256" key="1">
    <source>
        <dbReference type="ARBA" id="ARBA00022884"/>
    </source>
</evidence>
<evidence type="ECO:0000256" key="2">
    <source>
        <dbReference type="PROSITE-ProRule" id="PRU00176"/>
    </source>
</evidence>
<evidence type="ECO:0000313" key="7">
    <source>
        <dbReference type="Proteomes" id="UP000092461"/>
    </source>
</evidence>
<dbReference type="VEuPathDB" id="VectorBase:LLOJ007843"/>
<dbReference type="Gene3D" id="3.30.70.330">
    <property type="match status" value="1"/>
</dbReference>
<organism evidence="6 7">
    <name type="scientific">Lutzomyia longipalpis</name>
    <name type="common">Sand fly</name>
    <dbReference type="NCBI Taxonomy" id="7200"/>
    <lineage>
        <taxon>Eukaryota</taxon>
        <taxon>Metazoa</taxon>
        <taxon>Ecdysozoa</taxon>
        <taxon>Arthropoda</taxon>
        <taxon>Hexapoda</taxon>
        <taxon>Insecta</taxon>
        <taxon>Pterygota</taxon>
        <taxon>Neoptera</taxon>
        <taxon>Endopterygota</taxon>
        <taxon>Diptera</taxon>
        <taxon>Nematocera</taxon>
        <taxon>Psychodoidea</taxon>
        <taxon>Psychodidae</taxon>
        <taxon>Lutzomyia</taxon>
        <taxon>Lutzomyia</taxon>
    </lineage>
</organism>